<dbReference type="Proteomes" id="UP000277928">
    <property type="component" value="Unassembled WGS sequence"/>
</dbReference>
<protein>
    <recommendedName>
        <fullName evidence="4">C-type lectin domain-containing protein</fullName>
    </recommendedName>
</protein>
<keyword evidence="3" id="KW-1185">Reference proteome</keyword>
<organism evidence="2 3">
    <name type="scientific">Litomosoides sigmodontis</name>
    <name type="common">Filarial nematode worm</name>
    <dbReference type="NCBI Taxonomy" id="42156"/>
    <lineage>
        <taxon>Eukaryota</taxon>
        <taxon>Metazoa</taxon>
        <taxon>Ecdysozoa</taxon>
        <taxon>Nematoda</taxon>
        <taxon>Chromadorea</taxon>
        <taxon>Rhabditida</taxon>
        <taxon>Spirurina</taxon>
        <taxon>Spiruromorpha</taxon>
        <taxon>Filarioidea</taxon>
        <taxon>Onchocercidae</taxon>
        <taxon>Litomosoides</taxon>
    </lineage>
</organism>
<evidence type="ECO:0000256" key="1">
    <source>
        <dbReference type="SAM" id="SignalP"/>
    </source>
</evidence>
<reference evidence="2 3" key="1">
    <citation type="submission" date="2018-08" db="EMBL/GenBank/DDBJ databases">
        <authorList>
            <person name="Laetsch R D."/>
            <person name="Stevens L."/>
            <person name="Kumar S."/>
            <person name="Blaxter L. M."/>
        </authorList>
    </citation>
    <scope>NUCLEOTIDE SEQUENCE [LARGE SCALE GENOMIC DNA]</scope>
</reference>
<feature type="non-terminal residue" evidence="2">
    <location>
        <position position="193"/>
    </location>
</feature>
<accession>A0A3P7LZ21</accession>
<dbReference type="Gene3D" id="3.10.100.10">
    <property type="entry name" value="Mannose-Binding Protein A, subunit A"/>
    <property type="match status" value="1"/>
</dbReference>
<name>A0A3P7LZ21_LITSI</name>
<proteinExistence type="predicted"/>
<sequence length="193" mass="23301">MTFGTVVFLACLVAAPPFVHCLQKVCYEDYDEKLLGSDIYCYRMHAFNRFDMEKYGKFWNTTEGDQRYCEQATKHFGVISSSVSIRSKKEYEFVKVLYRSADFALTSVPMLIGLKYQNDRFHWFDQSPFNYSQFLEPDHKSRFYDLKKGQCRRFFMYSPPTYGRRKYYVFDIDCKVRFFEYRLLCRYRVPRSS</sequence>
<dbReference type="OMA" id="CRRFFMY"/>
<dbReference type="AlphaFoldDB" id="A0A3P7LZ21"/>
<dbReference type="InterPro" id="IPR016187">
    <property type="entry name" value="CTDL_fold"/>
</dbReference>
<feature type="chain" id="PRO_5018065864" description="C-type lectin domain-containing protein" evidence="1">
    <location>
        <begin position="22"/>
        <end position="193"/>
    </location>
</feature>
<evidence type="ECO:0008006" key="4">
    <source>
        <dbReference type="Google" id="ProtNLM"/>
    </source>
</evidence>
<gene>
    <name evidence="2" type="ORF">NLS_LOCUS9857</name>
</gene>
<dbReference type="OrthoDB" id="5824021at2759"/>
<dbReference type="SUPFAM" id="SSF56436">
    <property type="entry name" value="C-type lectin-like"/>
    <property type="match status" value="1"/>
</dbReference>
<evidence type="ECO:0000313" key="3">
    <source>
        <dbReference type="Proteomes" id="UP000277928"/>
    </source>
</evidence>
<keyword evidence="1" id="KW-0732">Signal</keyword>
<feature type="signal peptide" evidence="1">
    <location>
        <begin position="1"/>
        <end position="21"/>
    </location>
</feature>
<dbReference type="EMBL" id="UYRX01002036">
    <property type="protein sequence ID" value="VDM92608.1"/>
    <property type="molecule type" value="Genomic_DNA"/>
</dbReference>
<evidence type="ECO:0000313" key="2">
    <source>
        <dbReference type="EMBL" id="VDM92608.1"/>
    </source>
</evidence>
<dbReference type="InterPro" id="IPR016186">
    <property type="entry name" value="C-type_lectin-like/link_sf"/>
</dbReference>